<dbReference type="InterPro" id="IPR002915">
    <property type="entry name" value="DeoC/FbaB/LacD_aldolase"/>
</dbReference>
<reference evidence="9 10" key="1">
    <citation type="submission" date="2013-11" db="EMBL/GenBank/DDBJ databases">
        <title>The Genome Sequence of Phytophthora parasitica P1976.</title>
        <authorList>
            <consortium name="The Broad Institute Genomics Platform"/>
            <person name="Russ C."/>
            <person name="Tyler B."/>
            <person name="Panabieres F."/>
            <person name="Shan W."/>
            <person name="Tripathy S."/>
            <person name="Grunwald N."/>
            <person name="Machado M."/>
            <person name="Johnson C.S."/>
            <person name="Walker B."/>
            <person name="Young S."/>
            <person name="Zeng Q."/>
            <person name="Gargeya S."/>
            <person name="Fitzgerald M."/>
            <person name="Haas B."/>
            <person name="Abouelleil A."/>
            <person name="Allen A.W."/>
            <person name="Alvarado L."/>
            <person name="Arachchi H.M."/>
            <person name="Berlin A.M."/>
            <person name="Chapman S.B."/>
            <person name="Gainer-Dewar J."/>
            <person name="Goldberg J."/>
            <person name="Griggs A."/>
            <person name="Gujja S."/>
            <person name="Hansen M."/>
            <person name="Howarth C."/>
            <person name="Imamovic A."/>
            <person name="Ireland A."/>
            <person name="Larimer J."/>
            <person name="McCowan C."/>
            <person name="Murphy C."/>
            <person name="Pearson M."/>
            <person name="Poon T.W."/>
            <person name="Priest M."/>
            <person name="Roberts A."/>
            <person name="Saif S."/>
            <person name="Shea T."/>
            <person name="Sisk P."/>
            <person name="Sykes S."/>
            <person name="Wortman J."/>
            <person name="Nusbaum C."/>
            <person name="Birren B."/>
        </authorList>
    </citation>
    <scope>NUCLEOTIDE SEQUENCE [LARGE SCALE GENOMIC DNA]</scope>
    <source>
        <strain evidence="9 10">P1976</strain>
    </source>
</reference>
<evidence type="ECO:0000256" key="2">
    <source>
        <dbReference type="ARBA" id="ARBA00012515"/>
    </source>
</evidence>
<feature type="active site" description="Schiff-base intermediate with acetaldehyde" evidence="8">
    <location>
        <position position="157"/>
    </location>
</feature>
<keyword evidence="3" id="KW-0963">Cytoplasm</keyword>
<evidence type="ECO:0000256" key="1">
    <source>
        <dbReference type="ARBA" id="ARBA00010936"/>
    </source>
</evidence>
<name>A0A081ALR9_PHYNI</name>
<dbReference type="PANTHER" id="PTHR10889">
    <property type="entry name" value="DEOXYRIBOSE-PHOSPHATE ALDOLASE"/>
    <property type="match status" value="1"/>
</dbReference>
<dbReference type="PIRSF" id="PIRSF001357">
    <property type="entry name" value="DeoC"/>
    <property type="match status" value="1"/>
</dbReference>
<dbReference type="PANTHER" id="PTHR10889:SF1">
    <property type="entry name" value="DEOXYRIBOSE-PHOSPHATE ALDOLASE"/>
    <property type="match status" value="1"/>
</dbReference>
<dbReference type="UniPathway" id="UPA00002">
    <property type="reaction ID" value="UER00468"/>
</dbReference>
<gene>
    <name evidence="9" type="ORF">F444_05547</name>
</gene>
<dbReference type="GO" id="GO:0046386">
    <property type="term" value="P:deoxyribose phosphate catabolic process"/>
    <property type="evidence" value="ECO:0007669"/>
    <property type="project" value="UniProtKB-UniPathway"/>
</dbReference>
<organism evidence="9 10">
    <name type="scientific">Phytophthora nicotianae P1976</name>
    <dbReference type="NCBI Taxonomy" id="1317066"/>
    <lineage>
        <taxon>Eukaryota</taxon>
        <taxon>Sar</taxon>
        <taxon>Stramenopiles</taxon>
        <taxon>Oomycota</taxon>
        <taxon>Peronosporomycetes</taxon>
        <taxon>Peronosporales</taxon>
        <taxon>Peronosporaceae</taxon>
        <taxon>Phytophthora</taxon>
    </lineage>
</organism>
<feature type="active site" description="Proton donor/acceptor" evidence="8">
    <location>
        <position position="187"/>
    </location>
</feature>
<evidence type="ECO:0000256" key="5">
    <source>
        <dbReference type="ARBA" id="ARBA00023270"/>
    </source>
</evidence>
<evidence type="ECO:0000256" key="3">
    <source>
        <dbReference type="ARBA" id="ARBA00022490"/>
    </source>
</evidence>
<dbReference type="Proteomes" id="UP000028582">
    <property type="component" value="Unassembled WGS sequence"/>
</dbReference>
<dbReference type="GO" id="GO:0009264">
    <property type="term" value="P:deoxyribonucleotide catabolic process"/>
    <property type="evidence" value="ECO:0007669"/>
    <property type="project" value="InterPro"/>
</dbReference>
<comment type="similarity">
    <text evidence="1">Belongs to the DeoC/FbaB aldolase family. DeoC type 1 subfamily.</text>
</comment>
<dbReference type="CDD" id="cd00959">
    <property type="entry name" value="DeoC"/>
    <property type="match status" value="1"/>
</dbReference>
<dbReference type="NCBIfam" id="TIGR00126">
    <property type="entry name" value="deoC"/>
    <property type="match status" value="1"/>
</dbReference>
<protein>
    <recommendedName>
        <fullName evidence="2">deoxyribose-phosphate aldolase</fullName>
        <ecNumber evidence="2">4.1.2.4</ecNumber>
    </recommendedName>
    <alternativeName>
        <fullName evidence="6">2-deoxy-D-ribose 5-phosphate aldolase</fullName>
    </alternativeName>
</protein>
<sequence>MNQYIDHTLLKADALPSQIKTLCQEAAQYSFSTVCVNSSYASLARKTLDELEDSSKHHVKVCCAVGFPLGAVTTATKAFEAQQSLDAGAEEIDMVINVGMLRAEEYDFVLGDIRAVVVVCKKRGAVSKVILETALLNTEQIRKASELAIEAGADFIKTSTGFSTRGASEEDIKLMASIAKPAGKQVKASGGIRSATDAEKMIALGATRLGTSAGVKIAQGLQSSDTY</sequence>
<evidence type="ECO:0000256" key="6">
    <source>
        <dbReference type="ARBA" id="ARBA00032755"/>
    </source>
</evidence>
<dbReference type="Gene3D" id="3.20.20.70">
    <property type="entry name" value="Aldolase class I"/>
    <property type="match status" value="1"/>
</dbReference>
<dbReference type="SUPFAM" id="SSF51569">
    <property type="entry name" value="Aldolase"/>
    <property type="match status" value="1"/>
</dbReference>
<evidence type="ECO:0000256" key="4">
    <source>
        <dbReference type="ARBA" id="ARBA00023239"/>
    </source>
</evidence>
<dbReference type="HAMAP" id="MF_00114">
    <property type="entry name" value="DeoC_type1"/>
    <property type="match status" value="1"/>
</dbReference>
<dbReference type="OrthoDB" id="70823at2759"/>
<proteinExistence type="inferred from homology"/>
<evidence type="ECO:0000313" key="10">
    <source>
        <dbReference type="Proteomes" id="UP000028582"/>
    </source>
</evidence>
<dbReference type="SMART" id="SM01133">
    <property type="entry name" value="DeoC"/>
    <property type="match status" value="1"/>
</dbReference>
<dbReference type="Pfam" id="PF01791">
    <property type="entry name" value="DeoC"/>
    <property type="match status" value="1"/>
</dbReference>
<dbReference type="InterPro" id="IPR028581">
    <property type="entry name" value="DeoC_typeI"/>
</dbReference>
<dbReference type="GO" id="GO:0004139">
    <property type="term" value="F:deoxyribose-phosphate aldolase activity"/>
    <property type="evidence" value="ECO:0007669"/>
    <property type="project" value="UniProtKB-EC"/>
</dbReference>
<keyword evidence="5 8" id="KW-0704">Schiff base</keyword>
<dbReference type="AlphaFoldDB" id="A0A081ALR9"/>
<dbReference type="EC" id="4.1.2.4" evidence="2"/>
<dbReference type="InterPro" id="IPR011343">
    <property type="entry name" value="DeoC"/>
</dbReference>
<dbReference type="GO" id="GO:0016052">
    <property type="term" value="P:carbohydrate catabolic process"/>
    <property type="evidence" value="ECO:0007669"/>
    <property type="project" value="TreeGrafter"/>
</dbReference>
<keyword evidence="4" id="KW-0456">Lyase</keyword>
<evidence type="ECO:0000256" key="8">
    <source>
        <dbReference type="PIRSR" id="PIRSR001357-50"/>
    </source>
</evidence>
<evidence type="ECO:0000256" key="7">
    <source>
        <dbReference type="ARBA" id="ARBA00048791"/>
    </source>
</evidence>
<comment type="catalytic activity">
    <reaction evidence="7">
        <text>2-deoxy-D-ribose 5-phosphate = D-glyceraldehyde 3-phosphate + acetaldehyde</text>
        <dbReference type="Rhea" id="RHEA:12821"/>
        <dbReference type="ChEBI" id="CHEBI:15343"/>
        <dbReference type="ChEBI" id="CHEBI:59776"/>
        <dbReference type="ChEBI" id="CHEBI:62877"/>
        <dbReference type="EC" id="4.1.2.4"/>
    </reaction>
</comment>
<dbReference type="InterPro" id="IPR013785">
    <property type="entry name" value="Aldolase_TIM"/>
</dbReference>
<accession>A0A081ALR9</accession>
<evidence type="ECO:0000313" key="9">
    <source>
        <dbReference type="EMBL" id="ETO79830.1"/>
    </source>
</evidence>
<dbReference type="GO" id="GO:0005737">
    <property type="term" value="C:cytoplasm"/>
    <property type="evidence" value="ECO:0007669"/>
    <property type="project" value="InterPro"/>
</dbReference>
<comment type="caution">
    <text evidence="9">The sequence shown here is derived from an EMBL/GenBank/DDBJ whole genome shotgun (WGS) entry which is preliminary data.</text>
</comment>
<dbReference type="EMBL" id="ANJA01001057">
    <property type="protein sequence ID" value="ETO79830.1"/>
    <property type="molecule type" value="Genomic_DNA"/>
</dbReference>
<dbReference type="FunFam" id="3.20.20.70:FF:000044">
    <property type="entry name" value="Deoxyribose-phosphate aldolase"/>
    <property type="match status" value="1"/>
</dbReference>